<sequence>MIYSVFSNPNRAFFAASLILATSVFHSAGSLTAAPPSANVSNTSSSTTFSQIQAHLRDVTTMTAQFVQIDRNGQALSGTLTLKRPGLIRFQYQKDVPLLIVGDGKALVMIDYSVRQVSRWPIGDSPLSILIDPSKDVAHYATLTSDDGKHIVITGRDPKHPDFGTIAIDFERDTKAPANLMLMGWTVIDAQNNRSQIVLSDQKFNQPVSNNMFRWNDPRSNAGPR</sequence>
<dbReference type="CDD" id="cd16325">
    <property type="entry name" value="LolA"/>
    <property type="match status" value="1"/>
</dbReference>
<keyword evidence="3" id="KW-0449">Lipoprotein</keyword>
<dbReference type="PANTHER" id="PTHR35869">
    <property type="entry name" value="OUTER-MEMBRANE LIPOPROTEIN CARRIER PROTEIN"/>
    <property type="match status" value="1"/>
</dbReference>
<accession>F8EV89</accession>
<dbReference type="InterPro" id="IPR029046">
    <property type="entry name" value="LolA/LolB/LppX"/>
</dbReference>
<evidence type="ECO:0000256" key="1">
    <source>
        <dbReference type="ARBA" id="ARBA00022729"/>
    </source>
</evidence>
<gene>
    <name evidence="3" type="ordered locus">Zymop_1417</name>
</gene>
<dbReference type="Proteomes" id="UP000000491">
    <property type="component" value="Chromosome"/>
</dbReference>
<reference evidence="3 4" key="1">
    <citation type="journal article" date="2011" name="J. Bacteriol.">
        <title>Genome sequence of the ethanol-producing Zymomonas mobilis subsp. pomaceae lectotype strain ATCC 29192.</title>
        <authorList>
            <person name="Kouvelis V.N."/>
            <person name="Davenport K.W."/>
            <person name="Brettin T.S."/>
            <person name="Bruce D."/>
            <person name="Detter C."/>
            <person name="Han C.S."/>
            <person name="Nolan M."/>
            <person name="Tapia R."/>
            <person name="Damoulaki A."/>
            <person name="Kyrpides N.C."/>
            <person name="Typas M.A."/>
            <person name="Pappas K.M."/>
        </authorList>
    </citation>
    <scope>NUCLEOTIDE SEQUENCE [LARGE SCALE GENOMIC DNA]</scope>
    <source>
        <strain evidence="4">ATCC 29192 / DSM 22645 / JCM 10191 / CCUG 17912 / NBRC 13757 / NCIMB 11200 / NRRL B-4491 / Barker I</strain>
    </source>
</reference>
<dbReference type="PANTHER" id="PTHR35869:SF1">
    <property type="entry name" value="OUTER-MEMBRANE LIPOPROTEIN CARRIER PROTEIN"/>
    <property type="match status" value="1"/>
</dbReference>
<organism evidence="3 4">
    <name type="scientific">Zymomonas mobilis subsp. pomaceae (strain ATCC 29192 / DSM 22645 / JCM 10191 / CCUG 17912 / NBRC 13757 / NCIMB 11200 / NRRL B-4491 / Barker I)</name>
    <dbReference type="NCBI Taxonomy" id="579138"/>
    <lineage>
        <taxon>Bacteria</taxon>
        <taxon>Pseudomonadati</taxon>
        <taxon>Pseudomonadota</taxon>
        <taxon>Alphaproteobacteria</taxon>
        <taxon>Sphingomonadales</taxon>
        <taxon>Zymomonadaceae</taxon>
        <taxon>Zymomonas</taxon>
    </lineage>
</organism>
<dbReference type="eggNOG" id="COG2834">
    <property type="taxonomic scope" value="Bacteria"/>
</dbReference>
<keyword evidence="1 2" id="KW-0732">Signal</keyword>
<evidence type="ECO:0000256" key="2">
    <source>
        <dbReference type="SAM" id="SignalP"/>
    </source>
</evidence>
<proteinExistence type="predicted"/>
<evidence type="ECO:0000313" key="4">
    <source>
        <dbReference type="Proteomes" id="UP000000491"/>
    </source>
</evidence>
<evidence type="ECO:0000313" key="3">
    <source>
        <dbReference type="EMBL" id="AEI38307.1"/>
    </source>
</evidence>
<protein>
    <submittedName>
        <fullName evidence="3">Outer membrane lipoprotein carrier protein LolA</fullName>
    </submittedName>
</protein>
<feature type="signal peptide" evidence="2">
    <location>
        <begin position="1"/>
        <end position="33"/>
    </location>
</feature>
<dbReference type="STRING" id="579138.Zymop_1417"/>
<dbReference type="EMBL" id="CP002865">
    <property type="protein sequence ID" value="AEI38307.1"/>
    <property type="molecule type" value="Genomic_DNA"/>
</dbReference>
<dbReference type="Pfam" id="PF03548">
    <property type="entry name" value="LolA"/>
    <property type="match status" value="1"/>
</dbReference>
<dbReference type="InterPro" id="IPR004564">
    <property type="entry name" value="OM_lipoprot_carrier_LolA-like"/>
</dbReference>
<dbReference type="HOGENOM" id="CLU_055272_4_0_5"/>
<name>F8EV89_ZYMMT</name>
<dbReference type="RefSeq" id="WP_013934695.1">
    <property type="nucleotide sequence ID" value="NC_015709.1"/>
</dbReference>
<dbReference type="KEGG" id="zmp:Zymop_1417"/>
<dbReference type="SUPFAM" id="SSF89392">
    <property type="entry name" value="Prokaryotic lipoproteins and lipoprotein localization factors"/>
    <property type="match status" value="1"/>
</dbReference>
<dbReference type="Gene3D" id="2.50.20.10">
    <property type="entry name" value="Lipoprotein localisation LolA/LolB/LppX"/>
    <property type="match status" value="1"/>
</dbReference>
<feature type="chain" id="PRO_5003369781" evidence="2">
    <location>
        <begin position="34"/>
        <end position="225"/>
    </location>
</feature>
<dbReference type="AlphaFoldDB" id="F8EV89"/>
<dbReference type="PATRIC" id="fig|579138.3.peg.1504"/>